<accession>A0A9P3FXI1</accession>
<keyword evidence="2" id="KW-0560">Oxidoreductase</keyword>
<evidence type="ECO:0000259" key="3">
    <source>
        <dbReference type="Pfam" id="PF01408"/>
    </source>
</evidence>
<dbReference type="PANTHER" id="PTHR43708:SF5">
    <property type="entry name" value="CONSERVED EXPRESSED OXIDOREDUCTASE (EUROFUNG)-RELATED"/>
    <property type="match status" value="1"/>
</dbReference>
<dbReference type="Proteomes" id="UP000703269">
    <property type="component" value="Unassembled WGS sequence"/>
</dbReference>
<name>A0A9P3FXI1_9APHY</name>
<dbReference type="InterPro" id="IPR004104">
    <property type="entry name" value="Gfo/Idh/MocA-like_OxRdtase_C"/>
</dbReference>
<evidence type="ECO:0000313" key="6">
    <source>
        <dbReference type="Proteomes" id="UP000703269"/>
    </source>
</evidence>
<dbReference type="Gene3D" id="3.40.50.720">
    <property type="entry name" value="NAD(P)-binding Rossmann-like Domain"/>
    <property type="match status" value="1"/>
</dbReference>
<evidence type="ECO:0000256" key="2">
    <source>
        <dbReference type="ARBA" id="ARBA00023002"/>
    </source>
</evidence>
<sequence>MSGPIKTAVLGVGLSGLTFHVPFVLALPELFTLHAVLERSPAGPGGRLQARFGEAAARGVAIYNTLDQVLADPQVELVIIGTPSETHYEFAKRTLEAGKHVLVDKPVTATSAQAHELDALAKARGLVLYPYQNRRWDSDFLALQALLALPAGDARSLGTLWEFESRFDRFRTALKGTWKDEPRPANGLTYDLAAHTLDQALVLFGRPLSVTARVENIRGLGHPDVDDNFTITLRYPPRPAPAGALQPTSFTVILRGSILSVRAPQVRYVVRGTQGTYTKFGVDVQEDQLRVIGAPEEIFTAPAYGQEPEELFGTLENQRGDDVVRSIWPSSQKGDYAGLFRDVARAIREKAPQAVKFEQSAEVIEMIELALQSSKEGRTIPVPPRA</sequence>
<comment type="caution">
    <text evidence="5">The sequence shown here is derived from an EMBL/GenBank/DDBJ whole genome shotgun (WGS) entry which is preliminary data.</text>
</comment>
<feature type="domain" description="Gfo/Idh/MocA-like oxidoreductase N-terminal" evidence="3">
    <location>
        <begin position="5"/>
        <end position="129"/>
    </location>
</feature>
<evidence type="ECO:0000256" key="1">
    <source>
        <dbReference type="ARBA" id="ARBA00010928"/>
    </source>
</evidence>
<keyword evidence="6" id="KW-1185">Reference proteome</keyword>
<proteinExistence type="inferred from homology"/>
<dbReference type="AlphaFoldDB" id="A0A9P3FXI1"/>
<dbReference type="Gene3D" id="3.30.360.10">
    <property type="entry name" value="Dihydrodipicolinate Reductase, domain 2"/>
    <property type="match status" value="1"/>
</dbReference>
<dbReference type="SUPFAM" id="SSF51735">
    <property type="entry name" value="NAD(P)-binding Rossmann-fold domains"/>
    <property type="match status" value="1"/>
</dbReference>
<dbReference type="Pfam" id="PF02894">
    <property type="entry name" value="GFO_IDH_MocA_C"/>
    <property type="match status" value="1"/>
</dbReference>
<gene>
    <name evidence="5" type="ORF">PsYK624_010390</name>
</gene>
<protein>
    <submittedName>
        <fullName evidence="5">Oxidoreductase</fullName>
    </submittedName>
</protein>
<dbReference type="Pfam" id="PF01408">
    <property type="entry name" value="GFO_IDH_MocA"/>
    <property type="match status" value="1"/>
</dbReference>
<dbReference type="GO" id="GO:0016491">
    <property type="term" value="F:oxidoreductase activity"/>
    <property type="evidence" value="ECO:0007669"/>
    <property type="project" value="UniProtKB-KW"/>
</dbReference>
<comment type="similarity">
    <text evidence="1">Belongs to the Gfo/Idh/MocA family.</text>
</comment>
<dbReference type="OrthoDB" id="446809at2759"/>
<dbReference type="GO" id="GO:0000166">
    <property type="term" value="F:nucleotide binding"/>
    <property type="evidence" value="ECO:0007669"/>
    <property type="project" value="InterPro"/>
</dbReference>
<evidence type="ECO:0000313" key="5">
    <source>
        <dbReference type="EMBL" id="GJE84963.1"/>
    </source>
</evidence>
<dbReference type="PANTHER" id="PTHR43708">
    <property type="entry name" value="CONSERVED EXPRESSED OXIDOREDUCTASE (EUROFUNG)"/>
    <property type="match status" value="1"/>
</dbReference>
<dbReference type="EMBL" id="BPQB01000001">
    <property type="protein sequence ID" value="GJE84963.1"/>
    <property type="molecule type" value="Genomic_DNA"/>
</dbReference>
<evidence type="ECO:0000259" key="4">
    <source>
        <dbReference type="Pfam" id="PF02894"/>
    </source>
</evidence>
<dbReference type="InterPro" id="IPR036291">
    <property type="entry name" value="NAD(P)-bd_dom_sf"/>
</dbReference>
<dbReference type="InterPro" id="IPR051317">
    <property type="entry name" value="Gfo/Idh/MocA_oxidoreduct"/>
</dbReference>
<feature type="domain" description="Gfo/Idh/MocA-like oxidoreductase C-terminal" evidence="4">
    <location>
        <begin position="155"/>
        <end position="382"/>
    </location>
</feature>
<dbReference type="InterPro" id="IPR000683">
    <property type="entry name" value="Gfo/Idh/MocA-like_OxRdtase_N"/>
</dbReference>
<reference evidence="5 6" key="1">
    <citation type="submission" date="2021-08" db="EMBL/GenBank/DDBJ databases">
        <title>Draft Genome Sequence of Phanerochaete sordida strain YK-624.</title>
        <authorList>
            <person name="Mori T."/>
            <person name="Dohra H."/>
            <person name="Suzuki T."/>
            <person name="Kawagishi H."/>
            <person name="Hirai H."/>
        </authorList>
    </citation>
    <scope>NUCLEOTIDE SEQUENCE [LARGE SCALE GENOMIC DNA]</scope>
    <source>
        <strain evidence="5 6">YK-624</strain>
    </source>
</reference>
<organism evidence="5 6">
    <name type="scientific">Phanerochaete sordida</name>
    <dbReference type="NCBI Taxonomy" id="48140"/>
    <lineage>
        <taxon>Eukaryota</taxon>
        <taxon>Fungi</taxon>
        <taxon>Dikarya</taxon>
        <taxon>Basidiomycota</taxon>
        <taxon>Agaricomycotina</taxon>
        <taxon>Agaricomycetes</taxon>
        <taxon>Polyporales</taxon>
        <taxon>Phanerochaetaceae</taxon>
        <taxon>Phanerochaete</taxon>
    </lineage>
</organism>